<feature type="compositionally biased region" description="Low complexity" evidence="1">
    <location>
        <begin position="9"/>
        <end position="20"/>
    </location>
</feature>
<dbReference type="Pfam" id="PF00171">
    <property type="entry name" value="Aldedh"/>
    <property type="match status" value="1"/>
</dbReference>
<keyword evidence="4" id="KW-1185">Reference proteome</keyword>
<comment type="caution">
    <text evidence="3">The sequence shown here is derived from an EMBL/GenBank/DDBJ whole genome shotgun (WGS) entry which is preliminary data.</text>
</comment>
<protein>
    <submittedName>
        <fullName evidence="3">Delta-1-pyrroline-5-carboxylate synthase</fullName>
    </submittedName>
</protein>
<sequence length="294" mass="31512">MENNDAREMALQARASSRAMQSVSSSEKAAALHRVADALVANEAEILAANSEDIAEAERTGVEKALLSRLKLKPGKIEQLAQGVRMLANMEEPVGRVLRRTQVAEGLMLEQVTSPLGVLLIIFESRPDALPQIASLAISSGNGLLLKGGKEASRSNAILHKTITEALAPTINPNLVGLVTSREGVADLLKLNDVIDLVIPRGSNALVSHIQNNTKIPVMGHADGVCHVFVDADSDFEKVKNIVVDSKVDYPAACNAMETVLVHEALSEDGRLKELLKALTDAGVVRCFRNLAFF</sequence>
<dbReference type="InterPro" id="IPR016161">
    <property type="entry name" value="Ald_DH/histidinol_DH"/>
</dbReference>
<feature type="domain" description="Aldehyde dehydrogenase" evidence="2">
    <location>
        <begin position="3"/>
        <end position="278"/>
    </location>
</feature>
<evidence type="ECO:0000313" key="3">
    <source>
        <dbReference type="EMBL" id="KAK3246317.1"/>
    </source>
</evidence>
<evidence type="ECO:0000259" key="2">
    <source>
        <dbReference type="Pfam" id="PF00171"/>
    </source>
</evidence>
<proteinExistence type="predicted"/>
<dbReference type="Gene3D" id="3.40.309.10">
    <property type="entry name" value="Aldehyde Dehydrogenase, Chain A, domain 2"/>
    <property type="match status" value="1"/>
</dbReference>
<dbReference type="Proteomes" id="UP001190700">
    <property type="component" value="Unassembled WGS sequence"/>
</dbReference>
<dbReference type="InterPro" id="IPR016162">
    <property type="entry name" value="Ald_DH_N"/>
</dbReference>
<evidence type="ECO:0000256" key="1">
    <source>
        <dbReference type="SAM" id="MobiDB-lite"/>
    </source>
</evidence>
<gene>
    <name evidence="3" type="ORF">CYMTET_44142</name>
</gene>
<dbReference type="Gene3D" id="3.40.605.10">
    <property type="entry name" value="Aldehyde Dehydrogenase, Chain A, domain 1"/>
    <property type="match status" value="1"/>
</dbReference>
<accession>A0AAE0C0T8</accession>
<dbReference type="EMBL" id="LGRX02029940">
    <property type="protein sequence ID" value="KAK3246317.1"/>
    <property type="molecule type" value="Genomic_DNA"/>
</dbReference>
<dbReference type="InterPro" id="IPR016163">
    <property type="entry name" value="Ald_DH_C"/>
</dbReference>
<dbReference type="NCBIfam" id="NF001221">
    <property type="entry name" value="PRK00197.1"/>
    <property type="match status" value="1"/>
</dbReference>
<reference evidence="3 4" key="1">
    <citation type="journal article" date="2015" name="Genome Biol. Evol.">
        <title>Comparative Genomics of a Bacterivorous Green Alga Reveals Evolutionary Causalities and Consequences of Phago-Mixotrophic Mode of Nutrition.</title>
        <authorList>
            <person name="Burns J.A."/>
            <person name="Paasch A."/>
            <person name="Narechania A."/>
            <person name="Kim E."/>
        </authorList>
    </citation>
    <scope>NUCLEOTIDE SEQUENCE [LARGE SCALE GENOMIC DNA]</scope>
    <source>
        <strain evidence="3 4">PLY_AMNH</strain>
    </source>
</reference>
<dbReference type="AlphaFoldDB" id="A0AAE0C0T8"/>
<dbReference type="PANTHER" id="PTHR11063:SF8">
    <property type="entry name" value="DELTA-1-PYRROLINE-5-CARBOXYLATE SYNTHASE"/>
    <property type="match status" value="1"/>
</dbReference>
<name>A0AAE0C0T8_9CHLO</name>
<evidence type="ECO:0000313" key="4">
    <source>
        <dbReference type="Proteomes" id="UP001190700"/>
    </source>
</evidence>
<organism evidence="3 4">
    <name type="scientific">Cymbomonas tetramitiformis</name>
    <dbReference type="NCBI Taxonomy" id="36881"/>
    <lineage>
        <taxon>Eukaryota</taxon>
        <taxon>Viridiplantae</taxon>
        <taxon>Chlorophyta</taxon>
        <taxon>Pyramimonadophyceae</taxon>
        <taxon>Pyramimonadales</taxon>
        <taxon>Pyramimonadaceae</taxon>
        <taxon>Cymbomonas</taxon>
    </lineage>
</organism>
<feature type="region of interest" description="Disordered" evidence="1">
    <location>
        <begin position="1"/>
        <end position="20"/>
    </location>
</feature>
<dbReference type="PANTHER" id="PTHR11063">
    <property type="entry name" value="GLUTAMATE SEMIALDEHYDE DEHYDROGENASE"/>
    <property type="match status" value="1"/>
</dbReference>
<dbReference type="GO" id="GO:0004350">
    <property type="term" value="F:glutamate-5-semialdehyde dehydrogenase activity"/>
    <property type="evidence" value="ECO:0007669"/>
    <property type="project" value="TreeGrafter"/>
</dbReference>
<dbReference type="SUPFAM" id="SSF53720">
    <property type="entry name" value="ALDH-like"/>
    <property type="match status" value="1"/>
</dbReference>
<dbReference type="InterPro" id="IPR015590">
    <property type="entry name" value="Aldehyde_DH_dom"/>
</dbReference>